<evidence type="ECO:0000313" key="1">
    <source>
        <dbReference type="EMBL" id="MCU7547633.1"/>
    </source>
</evidence>
<reference evidence="1" key="1">
    <citation type="submission" date="2022-09" db="EMBL/GenBank/DDBJ databases">
        <authorList>
            <person name="Yuan C."/>
            <person name="Ke Z."/>
        </authorList>
    </citation>
    <scope>NUCLEOTIDE SEQUENCE</scope>
    <source>
        <strain evidence="1">LB-8</strain>
    </source>
</reference>
<reference evidence="1" key="2">
    <citation type="submission" date="2023-04" db="EMBL/GenBank/DDBJ databases">
        <title>Paracnuella aquatica gen. nov., sp. nov., a member of the family Chitinophagaceae isolated from a hot spring.</title>
        <authorList>
            <person name="Wang C."/>
        </authorList>
    </citation>
    <scope>NUCLEOTIDE SEQUENCE</scope>
    <source>
        <strain evidence="1">LB-8</strain>
    </source>
</reference>
<dbReference type="PROSITE" id="PS51257">
    <property type="entry name" value="PROKAR_LIPOPROTEIN"/>
    <property type="match status" value="1"/>
</dbReference>
<dbReference type="Proteomes" id="UP001155483">
    <property type="component" value="Unassembled WGS sequence"/>
</dbReference>
<dbReference type="RefSeq" id="WP_279295079.1">
    <property type="nucleotide sequence ID" value="NZ_JAOTIF010000001.1"/>
</dbReference>
<keyword evidence="2" id="KW-1185">Reference proteome</keyword>
<protein>
    <submittedName>
        <fullName evidence="1">Zinc-binding metallopeptidase</fullName>
    </submittedName>
</protein>
<dbReference type="SUPFAM" id="SSF55486">
    <property type="entry name" value="Metalloproteases ('zincins'), catalytic domain"/>
    <property type="match status" value="1"/>
</dbReference>
<evidence type="ECO:0000313" key="2">
    <source>
        <dbReference type="Proteomes" id="UP001155483"/>
    </source>
</evidence>
<dbReference type="Pfam" id="PF15890">
    <property type="entry name" value="Peptidase_Mx1"/>
    <property type="match status" value="1"/>
</dbReference>
<dbReference type="InterPro" id="IPR030890">
    <property type="entry name" value="LP_HExxH_w_TonB"/>
</dbReference>
<organism evidence="1 2">
    <name type="scientific">Paraflavisolibacter caeni</name>
    <dbReference type="NCBI Taxonomy" id="2982496"/>
    <lineage>
        <taxon>Bacteria</taxon>
        <taxon>Pseudomonadati</taxon>
        <taxon>Bacteroidota</taxon>
        <taxon>Chitinophagia</taxon>
        <taxon>Chitinophagales</taxon>
        <taxon>Chitinophagaceae</taxon>
        <taxon>Paraflavisolibacter</taxon>
    </lineage>
</organism>
<proteinExistence type="predicted"/>
<sequence>MKLINKISAIFCVLLVLASCKKEENLDGPLPDTLGGETWTKGAIDKWLYDSLTKTYNIETKYRWDPWEVQLDKTLVPPDENKVIPVMTAVKRIWIDPYTQETGSDLFIKKYAPKEFILVGSPQYDFGQILLGQAEGGNKIALYTINNFDQSNIIELRRMLHTIEHEFAHILHQNILYPVEYKSISTGYTATWFNISEEEARENGFITAYSMSGPDEDFVEMVSIMLVNGKEVYEEMIASITNPEAQADLRRKEEIVVSYFKQSWNIDFYRLQQRTQNAINKLAGPPPAIEAYFGFEKAYSSSLVSISSPKLLPQSPGFIQVYNQAKLGLKGVGGRELLDSTYMFFSADDTIILAALYRNASRDTLSAAHFVYAITKDGGNVYSFKYVGTNSNGLIIQSGIAPLLNYFSNNKFRIDWYKDPNKDFQLRSVFTPQQDPSAYFVGLLLE</sequence>
<dbReference type="NCBIfam" id="TIGR04549">
    <property type="entry name" value="LP_HExxH_w_tonB"/>
    <property type="match status" value="1"/>
</dbReference>
<name>A0A9X2XMR2_9BACT</name>
<dbReference type="Gene3D" id="3.40.390.70">
    <property type="match status" value="1"/>
</dbReference>
<accession>A0A9X2XMR2</accession>
<comment type="caution">
    <text evidence="1">The sequence shown here is derived from an EMBL/GenBank/DDBJ whole genome shotgun (WGS) entry which is preliminary data.</text>
</comment>
<dbReference type="AlphaFoldDB" id="A0A9X2XMR2"/>
<dbReference type="EMBL" id="JAOTIF010000001">
    <property type="protein sequence ID" value="MCU7547633.1"/>
    <property type="molecule type" value="Genomic_DNA"/>
</dbReference>
<gene>
    <name evidence="1" type="ORF">OCK74_00845</name>
</gene>